<protein>
    <submittedName>
        <fullName evidence="1">Uncharacterized protein</fullName>
    </submittedName>
</protein>
<dbReference type="EMBL" id="JAUHHV010000010">
    <property type="protein sequence ID" value="KAK1411230.1"/>
    <property type="molecule type" value="Genomic_DNA"/>
</dbReference>
<gene>
    <name evidence="1" type="ORF">QVD17_37777</name>
</gene>
<evidence type="ECO:0000313" key="1">
    <source>
        <dbReference type="EMBL" id="KAK1411230.1"/>
    </source>
</evidence>
<sequence length="75" mass="8592">MLSHPLSSMQVISYLKDMSEDLDNSNSNSFLLKDDPSIPFSVDDLINSLNVKDFVEMKLAYCSLVNNRNFKFLLE</sequence>
<proteinExistence type="predicted"/>
<name>A0AAD8JUM5_TARER</name>
<comment type="caution">
    <text evidence="1">The sequence shown here is derived from an EMBL/GenBank/DDBJ whole genome shotgun (WGS) entry which is preliminary data.</text>
</comment>
<keyword evidence="2" id="KW-1185">Reference proteome</keyword>
<accession>A0AAD8JUM5</accession>
<organism evidence="1 2">
    <name type="scientific">Tagetes erecta</name>
    <name type="common">African marigold</name>
    <dbReference type="NCBI Taxonomy" id="13708"/>
    <lineage>
        <taxon>Eukaryota</taxon>
        <taxon>Viridiplantae</taxon>
        <taxon>Streptophyta</taxon>
        <taxon>Embryophyta</taxon>
        <taxon>Tracheophyta</taxon>
        <taxon>Spermatophyta</taxon>
        <taxon>Magnoliopsida</taxon>
        <taxon>eudicotyledons</taxon>
        <taxon>Gunneridae</taxon>
        <taxon>Pentapetalae</taxon>
        <taxon>asterids</taxon>
        <taxon>campanulids</taxon>
        <taxon>Asterales</taxon>
        <taxon>Asteraceae</taxon>
        <taxon>Asteroideae</taxon>
        <taxon>Heliantheae alliance</taxon>
        <taxon>Tageteae</taxon>
        <taxon>Tagetes</taxon>
    </lineage>
</organism>
<dbReference type="AlphaFoldDB" id="A0AAD8JUM5"/>
<reference evidence="1" key="1">
    <citation type="journal article" date="2023" name="bioRxiv">
        <title>Improved chromosome-level genome assembly for marigold (Tagetes erecta).</title>
        <authorList>
            <person name="Jiang F."/>
            <person name="Yuan L."/>
            <person name="Wang S."/>
            <person name="Wang H."/>
            <person name="Xu D."/>
            <person name="Wang A."/>
            <person name="Fan W."/>
        </authorList>
    </citation>
    <scope>NUCLEOTIDE SEQUENCE</scope>
    <source>
        <strain evidence="1">WSJ</strain>
        <tissue evidence="1">Leaf</tissue>
    </source>
</reference>
<evidence type="ECO:0000313" key="2">
    <source>
        <dbReference type="Proteomes" id="UP001229421"/>
    </source>
</evidence>
<dbReference type="Proteomes" id="UP001229421">
    <property type="component" value="Unassembled WGS sequence"/>
</dbReference>